<evidence type="ECO:0000313" key="7">
    <source>
        <dbReference type="Proteomes" id="UP000199648"/>
    </source>
</evidence>
<sequence>MRAILMLCVVGAFGVATARAEPIEMTVNVIGDTGVGESLGSVTFENSRFEGVMIGPDLSGLPPGIHGFHVHAKPDCGTGLKDGEETAGVAAGGHYDPQRTDSHEGPYGRGHLGDLPVLHVDEDGTATIPVLAPRLELADLRGRAVIVHQDGDNYSDDPEPLGGGGSRIACGVIPRKDS</sequence>
<feature type="signal peptide" evidence="4">
    <location>
        <begin position="1"/>
        <end position="20"/>
    </location>
</feature>
<dbReference type="Pfam" id="PF00080">
    <property type="entry name" value="Sod_Cu"/>
    <property type="match status" value="1"/>
</dbReference>
<dbReference type="NCBIfam" id="NF007628">
    <property type="entry name" value="PRK10290.1"/>
    <property type="match status" value="1"/>
</dbReference>
<dbReference type="PANTHER" id="PTHR10003">
    <property type="entry name" value="SUPEROXIDE DISMUTASE CU-ZN -RELATED"/>
    <property type="match status" value="1"/>
</dbReference>
<feature type="region of interest" description="Disordered" evidence="3">
    <location>
        <begin position="151"/>
        <end position="178"/>
    </location>
</feature>
<dbReference type="SUPFAM" id="SSF49329">
    <property type="entry name" value="Cu,Zn superoxide dismutase-like"/>
    <property type="match status" value="1"/>
</dbReference>
<dbReference type="Gene3D" id="2.60.40.200">
    <property type="entry name" value="Superoxide dismutase, copper/zinc binding domain"/>
    <property type="match status" value="1"/>
</dbReference>
<keyword evidence="4" id="KW-0732">Signal</keyword>
<dbReference type="PROSITE" id="PS00087">
    <property type="entry name" value="SOD_CU_ZN_1"/>
    <property type="match status" value="1"/>
</dbReference>
<dbReference type="AlphaFoldDB" id="A0A1G5PUZ9"/>
<dbReference type="RefSeq" id="WP_092993067.1">
    <property type="nucleotide sequence ID" value="NZ_FMWD01000002.1"/>
</dbReference>
<name>A0A1G5PUZ9_9GAMM</name>
<feature type="compositionally biased region" description="Basic and acidic residues" evidence="3">
    <location>
        <begin position="96"/>
        <end position="106"/>
    </location>
</feature>
<feature type="region of interest" description="Disordered" evidence="3">
    <location>
        <begin position="82"/>
        <end position="113"/>
    </location>
</feature>
<dbReference type="OrthoDB" id="5431326at2"/>
<dbReference type="InterPro" id="IPR018152">
    <property type="entry name" value="SOD_Cu/Zn_BS"/>
</dbReference>
<keyword evidence="2" id="KW-0862">Zinc</keyword>
<evidence type="ECO:0000313" key="6">
    <source>
        <dbReference type="EMBL" id="SCZ53394.1"/>
    </source>
</evidence>
<dbReference type="STRING" id="415747.SAMN03097708_00923"/>
<feature type="domain" description="Superoxide dismutase copper/zinc binding" evidence="5">
    <location>
        <begin position="40"/>
        <end position="173"/>
    </location>
</feature>
<evidence type="ECO:0000256" key="1">
    <source>
        <dbReference type="ARBA" id="ARBA00010457"/>
    </source>
</evidence>
<keyword evidence="7" id="KW-1185">Reference proteome</keyword>
<comment type="similarity">
    <text evidence="1 2">Belongs to the Cu-Zn superoxide dismutase family.</text>
</comment>
<evidence type="ECO:0000256" key="2">
    <source>
        <dbReference type="RuleBase" id="RU000393"/>
    </source>
</evidence>
<comment type="function">
    <text evidence="2">Destroys radicals which are normally produced within the cells and which are toxic to biological systems.</text>
</comment>
<comment type="cofactor">
    <cofactor evidence="2">
        <name>Cu cation</name>
        <dbReference type="ChEBI" id="CHEBI:23378"/>
    </cofactor>
    <text evidence="2">Binds 1 copper ion per subunit.</text>
</comment>
<feature type="chain" id="PRO_5011500288" description="Superoxide dismutase [Cu-Zn]" evidence="4">
    <location>
        <begin position="21"/>
        <end position="178"/>
    </location>
</feature>
<accession>A0A1G5PUZ9</accession>
<evidence type="ECO:0000256" key="3">
    <source>
        <dbReference type="SAM" id="MobiDB-lite"/>
    </source>
</evidence>
<proteinExistence type="inferred from homology"/>
<organism evidence="6 7">
    <name type="scientific">Thiohalomonas denitrificans</name>
    <dbReference type="NCBI Taxonomy" id="415747"/>
    <lineage>
        <taxon>Bacteria</taxon>
        <taxon>Pseudomonadati</taxon>
        <taxon>Pseudomonadota</taxon>
        <taxon>Gammaproteobacteria</taxon>
        <taxon>Thiohalomonadales</taxon>
        <taxon>Thiohalomonadaceae</taxon>
        <taxon>Thiohalomonas</taxon>
    </lineage>
</organism>
<evidence type="ECO:0000259" key="5">
    <source>
        <dbReference type="Pfam" id="PF00080"/>
    </source>
</evidence>
<dbReference type="InterPro" id="IPR001424">
    <property type="entry name" value="SOD_Cu_Zn_dom"/>
</dbReference>
<dbReference type="CDD" id="cd00305">
    <property type="entry name" value="Cu-Zn_Superoxide_Dismutase"/>
    <property type="match status" value="1"/>
</dbReference>
<protein>
    <recommendedName>
        <fullName evidence="2">Superoxide dismutase [Cu-Zn]</fullName>
        <ecNumber evidence="2">1.15.1.1</ecNumber>
    </recommendedName>
</protein>
<keyword evidence="2" id="KW-0186">Copper</keyword>
<dbReference type="Proteomes" id="UP000199648">
    <property type="component" value="Unassembled WGS sequence"/>
</dbReference>
<dbReference type="EMBL" id="FMWD01000002">
    <property type="protein sequence ID" value="SCZ53394.1"/>
    <property type="molecule type" value="Genomic_DNA"/>
</dbReference>
<reference evidence="6 7" key="1">
    <citation type="submission" date="2016-10" db="EMBL/GenBank/DDBJ databases">
        <authorList>
            <person name="de Groot N.N."/>
        </authorList>
    </citation>
    <scope>NUCLEOTIDE SEQUENCE [LARGE SCALE GENOMIC DNA]</scope>
    <source>
        <strain evidence="6 7">HLD2</strain>
    </source>
</reference>
<dbReference type="GO" id="GO:0004784">
    <property type="term" value="F:superoxide dismutase activity"/>
    <property type="evidence" value="ECO:0007669"/>
    <property type="project" value="UniProtKB-EC"/>
</dbReference>
<dbReference type="InterPro" id="IPR024134">
    <property type="entry name" value="SOD_Cu/Zn_/chaperone"/>
</dbReference>
<dbReference type="InterPro" id="IPR036423">
    <property type="entry name" value="SOD-like_Cu/Zn_dom_sf"/>
</dbReference>
<comment type="cofactor">
    <cofactor evidence="2">
        <name>Zn(2+)</name>
        <dbReference type="ChEBI" id="CHEBI:29105"/>
    </cofactor>
    <text evidence="2">Binds 1 zinc ion per subunit.</text>
</comment>
<dbReference type="PROSITE" id="PS00332">
    <property type="entry name" value="SOD_CU_ZN_2"/>
    <property type="match status" value="1"/>
</dbReference>
<keyword evidence="2" id="KW-0479">Metal-binding</keyword>
<gene>
    <name evidence="6" type="ORF">SAMN03097708_00923</name>
</gene>
<evidence type="ECO:0000256" key="4">
    <source>
        <dbReference type="SAM" id="SignalP"/>
    </source>
</evidence>
<comment type="catalytic activity">
    <reaction evidence="2">
        <text>2 superoxide + 2 H(+) = H2O2 + O2</text>
        <dbReference type="Rhea" id="RHEA:20696"/>
        <dbReference type="ChEBI" id="CHEBI:15378"/>
        <dbReference type="ChEBI" id="CHEBI:15379"/>
        <dbReference type="ChEBI" id="CHEBI:16240"/>
        <dbReference type="ChEBI" id="CHEBI:18421"/>
        <dbReference type="EC" id="1.15.1.1"/>
    </reaction>
</comment>
<keyword evidence="2" id="KW-0560">Oxidoreductase</keyword>
<dbReference type="EC" id="1.15.1.1" evidence="2"/>
<dbReference type="GO" id="GO:0005507">
    <property type="term" value="F:copper ion binding"/>
    <property type="evidence" value="ECO:0007669"/>
    <property type="project" value="InterPro"/>
</dbReference>